<keyword evidence="7 12" id="KW-1133">Transmembrane helix</keyword>
<dbReference type="PANTHER" id="PTHR48043">
    <property type="entry name" value="EG:EG0003.4 PROTEIN-RELATED"/>
    <property type="match status" value="1"/>
</dbReference>
<evidence type="ECO:0000256" key="6">
    <source>
        <dbReference type="ARBA" id="ARBA00022824"/>
    </source>
</evidence>
<keyword evidence="6" id="KW-0256">Endoplasmic reticulum</keyword>
<keyword evidence="4 11" id="KW-0808">Transferase</keyword>
<protein>
    <recommendedName>
        <fullName evidence="12">UDP-glucuronosyltransferase</fullName>
        <ecNumber evidence="12">2.4.1.17</ecNumber>
    </recommendedName>
</protein>
<dbReference type="SUPFAM" id="SSF53756">
    <property type="entry name" value="UDP-Glycosyltransferase/glycogen phosphorylase"/>
    <property type="match status" value="1"/>
</dbReference>
<dbReference type="InterPro" id="IPR035595">
    <property type="entry name" value="UDP_glycos_trans_CS"/>
</dbReference>
<reference evidence="13" key="1">
    <citation type="submission" date="2020-01" db="EMBL/GenBank/DDBJ databases">
        <authorList>
            <person name="Pym A.M."/>
            <person name="Bass C."/>
            <person name="Singh K.S."/>
        </authorList>
    </citation>
    <scope>NUCLEOTIDE SEQUENCE</scope>
</reference>
<evidence type="ECO:0000256" key="5">
    <source>
        <dbReference type="ARBA" id="ARBA00022692"/>
    </source>
</evidence>
<evidence type="ECO:0000256" key="2">
    <source>
        <dbReference type="ARBA" id="ARBA00009995"/>
    </source>
</evidence>
<evidence type="ECO:0000256" key="8">
    <source>
        <dbReference type="ARBA" id="ARBA00023136"/>
    </source>
</evidence>
<reference evidence="13" key="2">
    <citation type="journal article" name="BMC Genomics">
        <title>Host plant adaptation in the polyphagous whitefly, Trialeurodes vaporariorum, is associated with transcriptional plasticity and altered sensitivity to insecticides.</title>
        <authorList>
            <person name="Pym A."/>
            <person name="Singh K.S."/>
            <person name="Nordgren A."/>
            <person name="Davies T.G.E."/>
            <person name="Zimmer C.T."/>
            <person name="Elias J."/>
            <person name="Slater R."/>
            <person name="Bass C."/>
        </authorList>
    </citation>
    <scope>NUCLEOTIDE SEQUENCE</scope>
</reference>
<evidence type="ECO:0000256" key="7">
    <source>
        <dbReference type="ARBA" id="ARBA00022989"/>
    </source>
</evidence>
<evidence type="ECO:0000256" key="3">
    <source>
        <dbReference type="ARBA" id="ARBA00022676"/>
    </source>
</evidence>
<comment type="catalytic activity">
    <reaction evidence="12">
        <text>glucuronate acceptor + UDP-alpha-D-glucuronate = acceptor beta-D-glucuronoside + UDP + H(+)</text>
        <dbReference type="Rhea" id="RHEA:21032"/>
        <dbReference type="ChEBI" id="CHEBI:15378"/>
        <dbReference type="ChEBI" id="CHEBI:58052"/>
        <dbReference type="ChEBI" id="CHEBI:58223"/>
        <dbReference type="ChEBI" id="CHEBI:132367"/>
        <dbReference type="ChEBI" id="CHEBI:132368"/>
        <dbReference type="EC" id="2.4.1.17"/>
    </reaction>
</comment>
<evidence type="ECO:0000313" key="13">
    <source>
        <dbReference type="EMBL" id="QPA18402.1"/>
    </source>
</evidence>
<dbReference type="EMBL" id="MT012620">
    <property type="protein sequence ID" value="QPA18402.1"/>
    <property type="molecule type" value="mRNA"/>
</dbReference>
<dbReference type="GO" id="GO:0005783">
    <property type="term" value="C:endoplasmic reticulum"/>
    <property type="evidence" value="ECO:0007669"/>
    <property type="project" value="UniProtKB-SubCell"/>
</dbReference>
<comment type="subcellular location">
    <subcellularLocation>
        <location evidence="10">Endomembrane system</location>
        <topology evidence="10">Single-pass type I membrane protein</topology>
    </subcellularLocation>
    <subcellularLocation>
        <location evidence="1">Endoplasmic reticulum</location>
    </subcellularLocation>
    <subcellularLocation>
        <location evidence="12">Membrane</location>
        <topology evidence="12">Single-pass membrane protein</topology>
    </subcellularLocation>
</comment>
<evidence type="ECO:0000256" key="12">
    <source>
        <dbReference type="RuleBase" id="RU362059"/>
    </source>
</evidence>
<dbReference type="EC" id="2.4.1.17" evidence="12"/>
<dbReference type="GO" id="GO:0016020">
    <property type="term" value="C:membrane"/>
    <property type="evidence" value="ECO:0007669"/>
    <property type="project" value="UniProtKB-SubCell"/>
</dbReference>
<dbReference type="FunFam" id="3.40.50.2000:FF:000050">
    <property type="entry name" value="UDP-glucuronosyltransferase"/>
    <property type="match status" value="1"/>
</dbReference>
<evidence type="ECO:0000256" key="4">
    <source>
        <dbReference type="ARBA" id="ARBA00022679"/>
    </source>
</evidence>
<dbReference type="Pfam" id="PF00201">
    <property type="entry name" value="UDPGT"/>
    <property type="match status" value="1"/>
</dbReference>
<dbReference type="InterPro" id="IPR050271">
    <property type="entry name" value="UDP-glycosyltransferase"/>
</dbReference>
<proteinExistence type="evidence at transcript level"/>
<evidence type="ECO:0000256" key="9">
    <source>
        <dbReference type="ARBA" id="ARBA00023180"/>
    </source>
</evidence>
<dbReference type="GO" id="GO:0015020">
    <property type="term" value="F:glucuronosyltransferase activity"/>
    <property type="evidence" value="ECO:0007669"/>
    <property type="project" value="UniProtKB-EC"/>
</dbReference>
<dbReference type="PANTHER" id="PTHR48043:SF145">
    <property type="entry name" value="FI06409P-RELATED"/>
    <property type="match status" value="1"/>
</dbReference>
<organism evidence="13">
    <name type="scientific">Trialeurodes vaporariorum</name>
    <name type="common">Greenhouse whitefly</name>
    <name type="synonym">Aleyrodes vaporariorum</name>
    <dbReference type="NCBI Taxonomy" id="88556"/>
    <lineage>
        <taxon>Eukaryota</taxon>
        <taxon>Metazoa</taxon>
        <taxon>Ecdysozoa</taxon>
        <taxon>Arthropoda</taxon>
        <taxon>Hexapoda</taxon>
        <taxon>Insecta</taxon>
        <taxon>Pterygota</taxon>
        <taxon>Neoptera</taxon>
        <taxon>Paraneoptera</taxon>
        <taxon>Hemiptera</taxon>
        <taxon>Sternorrhyncha</taxon>
        <taxon>Aleyrodoidea</taxon>
        <taxon>Aleyrodidae</taxon>
        <taxon>Aleyrodinae</taxon>
        <taxon>Trialeurodes</taxon>
    </lineage>
</organism>
<name>A0A873P540_TRIVP</name>
<sequence>MRRKRDGLQNPGFVPVSRYDLIITESFTIDVTLGFVDKFQVPFIFLSTCSMPPWTSSLVANPQNPAYVPNFLLRYSPRMTFTERLWNTLGLTINLAGWYWFHVSENERLMNKYFETDVPPLLDIAKNVSLVLLNTHSSIMESRPFAPNVIEVGGIHIEPPRQLPKDIEHFLESSPQGVIYFCLGSTIRTATLPEKKRNAFMFAFSQLRERVLWKFEEETIDTNENIMIRKWMPQRDILAHPKVKLFISHCGLMGILEAASAGKPILGIPLAGDQWTNCRALEFKGLAKLVTYRTIDNESILKALQEVLQPEYVERAKQISKIFHDRPMTPMDTAIYWVEYVIRNKGAKHLRTSAVDLPFYQYLLLDVVAFIIFCVSATSYIIYYILKRVIDNRKALKVVKAKLSSKKLKKS</sequence>
<evidence type="ECO:0000256" key="11">
    <source>
        <dbReference type="RuleBase" id="RU003718"/>
    </source>
</evidence>
<gene>
    <name evidence="13" type="primary">UGT360B5</name>
</gene>
<feature type="transmembrane region" description="Helical" evidence="12">
    <location>
        <begin position="359"/>
        <end position="386"/>
    </location>
</feature>
<keyword evidence="5 12" id="KW-0812">Transmembrane</keyword>
<keyword evidence="3 11" id="KW-0328">Glycosyltransferase</keyword>
<evidence type="ECO:0000256" key="10">
    <source>
        <dbReference type="ARBA" id="ARBA00046288"/>
    </source>
</evidence>
<evidence type="ECO:0000256" key="1">
    <source>
        <dbReference type="ARBA" id="ARBA00004240"/>
    </source>
</evidence>
<dbReference type="PROSITE" id="PS00375">
    <property type="entry name" value="UDPGT"/>
    <property type="match status" value="1"/>
</dbReference>
<dbReference type="Gene3D" id="3.40.50.2000">
    <property type="entry name" value="Glycogen Phosphorylase B"/>
    <property type="match status" value="1"/>
</dbReference>
<dbReference type="InterPro" id="IPR002213">
    <property type="entry name" value="UDP_glucos_trans"/>
</dbReference>
<comment type="similarity">
    <text evidence="2 11">Belongs to the UDP-glycosyltransferase family.</text>
</comment>
<dbReference type="AlphaFoldDB" id="A0A873P540"/>
<accession>A0A873P540</accession>
<dbReference type="CDD" id="cd03784">
    <property type="entry name" value="GT1_Gtf-like"/>
    <property type="match status" value="1"/>
</dbReference>
<keyword evidence="8 12" id="KW-0472">Membrane</keyword>
<keyword evidence="9" id="KW-0325">Glycoprotein</keyword>